<dbReference type="GO" id="GO:0009051">
    <property type="term" value="P:pentose-phosphate shunt, oxidative branch"/>
    <property type="evidence" value="ECO:0007669"/>
    <property type="project" value="TreeGrafter"/>
</dbReference>
<gene>
    <name evidence="6" type="primary">zwf</name>
    <name evidence="9" type="ORF">A2719_04130</name>
</gene>
<feature type="binding site" evidence="6">
    <location>
        <position position="226"/>
    </location>
    <ligand>
        <name>substrate</name>
    </ligand>
</feature>
<evidence type="ECO:0000259" key="7">
    <source>
        <dbReference type="Pfam" id="PF00479"/>
    </source>
</evidence>
<comment type="pathway">
    <text evidence="1 6">Carbohydrate degradation; pentose phosphate pathway; D-ribulose 5-phosphate from D-glucose 6-phosphate (oxidative stage): step 1/3.</text>
</comment>
<evidence type="ECO:0000256" key="2">
    <source>
        <dbReference type="ARBA" id="ARBA00022526"/>
    </source>
</evidence>
<keyword evidence="4 6" id="KW-0560">Oxidoreductase</keyword>
<dbReference type="Pfam" id="PF02781">
    <property type="entry name" value="G6PD_C"/>
    <property type="match status" value="1"/>
</dbReference>
<evidence type="ECO:0000313" key="9">
    <source>
        <dbReference type="EMBL" id="OGZ44575.1"/>
    </source>
</evidence>
<feature type="binding site" evidence="6">
    <location>
        <position position="188"/>
    </location>
    <ligand>
        <name>substrate</name>
    </ligand>
</feature>
<comment type="function">
    <text evidence="6">Catalyzes the oxidation of glucose 6-phosphate to 6-phosphogluconolactone.</text>
</comment>
<dbReference type="SUPFAM" id="SSF55347">
    <property type="entry name" value="Glyceraldehyde-3-phosphate dehydrogenase-like, C-terminal domain"/>
    <property type="match status" value="1"/>
</dbReference>
<dbReference type="PANTHER" id="PTHR23429">
    <property type="entry name" value="GLUCOSE-6-PHOSPHATE 1-DEHYDROGENASE G6PD"/>
    <property type="match status" value="1"/>
</dbReference>
<dbReference type="UniPathway" id="UPA00115">
    <property type="reaction ID" value="UER00408"/>
</dbReference>
<proteinExistence type="inferred from homology"/>
<comment type="catalytic activity">
    <reaction evidence="6">
        <text>D-glucose 6-phosphate + NADP(+) = 6-phospho-D-glucono-1,5-lactone + NADPH + H(+)</text>
        <dbReference type="Rhea" id="RHEA:15841"/>
        <dbReference type="ChEBI" id="CHEBI:15378"/>
        <dbReference type="ChEBI" id="CHEBI:57783"/>
        <dbReference type="ChEBI" id="CHEBI:57955"/>
        <dbReference type="ChEBI" id="CHEBI:58349"/>
        <dbReference type="ChEBI" id="CHEBI:61548"/>
        <dbReference type="EC" id="1.1.1.49"/>
    </reaction>
</comment>
<sequence length="466" mass="53712">MEIATVSPTTFVIFGVTGDLSKQRLIPALVDLYAKDLLPKEFRLVGFSRGAYTAEEFRKFLYETIVAKGHKHSSDRITRFIEHAHYCQGTFEEKDAYIRIAEKLASLDEKEIKQCSNKLFYLAVPPIYYGAIFDHLASSGLTIPCGGVDGWTRVLVEKPFGKDLETAQELEKRLSTLFQEEQIFRIDHYLAKETAQNILAFRFSNILFEPLWSNKCIEKVEINLHEQFGIQGRGVFYDGVGALRDVGQNHILQMLALVAMEDPKELNAALIRRERSRVLASLKLSQSATQDSFRRGQYAGYRDEEHVAKDSETETYFRIIAEVDNERWRGVPWVLEAGKKMPETKAEIQVYFKKTETCLCPPGAEHHHQNVLTFRIQPNEGISITFWAKKPGFSTELEPQVLSFNYKDSLLEQQLPDAYERVLYDCIRGDQTLFASTEEVEAAWRFVMTIMEQWKNEPLMEYDRNI</sequence>
<protein>
    <recommendedName>
        <fullName evidence="6">Glucose-6-phosphate 1-dehydrogenase</fullName>
        <shortName evidence="6">G6PD</shortName>
        <ecNumber evidence="6">1.1.1.49</ecNumber>
    </recommendedName>
</protein>
<dbReference type="Gene3D" id="3.30.360.10">
    <property type="entry name" value="Dihydrodipicolinate Reductase, domain 2"/>
    <property type="match status" value="1"/>
</dbReference>
<dbReference type="Proteomes" id="UP000177480">
    <property type="component" value="Unassembled WGS sequence"/>
</dbReference>
<evidence type="ECO:0000256" key="1">
    <source>
        <dbReference type="ARBA" id="ARBA00004937"/>
    </source>
</evidence>
<keyword evidence="3 6" id="KW-0521">NADP</keyword>
<evidence type="ECO:0000256" key="5">
    <source>
        <dbReference type="ARBA" id="ARBA00023277"/>
    </source>
</evidence>
<dbReference type="InterPro" id="IPR022675">
    <property type="entry name" value="G6P_DH_C"/>
</dbReference>
<dbReference type="GO" id="GO:0004345">
    <property type="term" value="F:glucose-6-phosphate dehydrogenase activity"/>
    <property type="evidence" value="ECO:0007669"/>
    <property type="project" value="UniProtKB-UniRule"/>
</dbReference>
<dbReference type="GO" id="GO:0006006">
    <property type="term" value="P:glucose metabolic process"/>
    <property type="evidence" value="ECO:0007669"/>
    <property type="project" value="UniProtKB-KW"/>
</dbReference>
<feature type="domain" description="Glucose-6-phosphate dehydrogenase C-terminal" evidence="8">
    <location>
        <begin position="199"/>
        <end position="463"/>
    </location>
</feature>
<dbReference type="GO" id="GO:0050661">
    <property type="term" value="F:NADP binding"/>
    <property type="evidence" value="ECO:0007669"/>
    <property type="project" value="UniProtKB-UniRule"/>
</dbReference>
<feature type="binding site" evidence="6">
    <location>
        <position position="192"/>
    </location>
    <ligand>
        <name>substrate</name>
    </ligand>
</feature>
<dbReference type="InterPro" id="IPR001282">
    <property type="entry name" value="G6P_DH"/>
</dbReference>
<comment type="similarity">
    <text evidence="6">Belongs to the glucose-6-phosphate dehydrogenase family.</text>
</comment>
<dbReference type="STRING" id="1802114.A2719_04130"/>
<comment type="caution">
    <text evidence="6">Lacks conserved residue(s) required for the propagation of feature annotation.</text>
</comment>
<keyword evidence="5 6" id="KW-0119">Carbohydrate metabolism</keyword>
<dbReference type="Pfam" id="PF00479">
    <property type="entry name" value="G6PD_N"/>
    <property type="match status" value="1"/>
</dbReference>
<evidence type="ECO:0000313" key="10">
    <source>
        <dbReference type="Proteomes" id="UP000177480"/>
    </source>
</evidence>
<dbReference type="PIRSF" id="PIRSF000110">
    <property type="entry name" value="G6PD"/>
    <property type="match status" value="1"/>
</dbReference>
<feature type="active site" description="Proton acceptor" evidence="6">
    <location>
        <position position="250"/>
    </location>
</feature>
<feature type="binding site" evidence="6">
    <location>
        <position position="339"/>
    </location>
    <ligand>
        <name>substrate</name>
    </ligand>
</feature>
<evidence type="ECO:0000256" key="4">
    <source>
        <dbReference type="ARBA" id="ARBA00023002"/>
    </source>
</evidence>
<evidence type="ECO:0000256" key="3">
    <source>
        <dbReference type="ARBA" id="ARBA00022857"/>
    </source>
</evidence>
<reference evidence="9 10" key="1">
    <citation type="journal article" date="2016" name="Nat. Commun.">
        <title>Thousands of microbial genomes shed light on interconnected biogeochemical processes in an aquifer system.</title>
        <authorList>
            <person name="Anantharaman K."/>
            <person name="Brown C.T."/>
            <person name="Hug L.A."/>
            <person name="Sharon I."/>
            <person name="Castelle C.J."/>
            <person name="Probst A.J."/>
            <person name="Thomas B.C."/>
            <person name="Singh A."/>
            <person name="Wilkins M.J."/>
            <person name="Karaoz U."/>
            <person name="Brodie E.L."/>
            <person name="Williams K.H."/>
            <person name="Hubbard S.S."/>
            <person name="Banfield J.F."/>
        </authorList>
    </citation>
    <scope>NUCLEOTIDE SEQUENCE [LARGE SCALE GENOMIC DNA]</scope>
</reference>
<dbReference type="EC" id="1.1.1.49" evidence="6"/>
<comment type="caution">
    <text evidence="9">The sequence shown here is derived from an EMBL/GenBank/DDBJ whole genome shotgun (WGS) entry which is preliminary data.</text>
</comment>
<dbReference type="InterPro" id="IPR022674">
    <property type="entry name" value="G6P_DH_NAD-bd"/>
</dbReference>
<dbReference type="HAMAP" id="MF_00966">
    <property type="entry name" value="G6PD"/>
    <property type="match status" value="1"/>
</dbReference>
<dbReference type="GO" id="GO:0005829">
    <property type="term" value="C:cytosol"/>
    <property type="evidence" value="ECO:0007669"/>
    <property type="project" value="TreeGrafter"/>
</dbReference>
<keyword evidence="2 6" id="KW-0313">Glucose metabolism</keyword>
<dbReference type="NCBIfam" id="TIGR00871">
    <property type="entry name" value="zwf"/>
    <property type="match status" value="1"/>
</dbReference>
<feature type="domain" description="Glucose-6-phosphate dehydrogenase NAD-binding" evidence="7">
    <location>
        <begin position="12"/>
        <end position="197"/>
    </location>
</feature>
<dbReference type="EMBL" id="MHNK01000001">
    <property type="protein sequence ID" value="OGZ44575.1"/>
    <property type="molecule type" value="Genomic_DNA"/>
</dbReference>
<dbReference type="AlphaFoldDB" id="A0A1G2G2L9"/>
<accession>A0A1G2G2L9</accession>
<evidence type="ECO:0000256" key="6">
    <source>
        <dbReference type="HAMAP-Rule" id="MF_00966"/>
    </source>
</evidence>
<organism evidence="9 10">
    <name type="scientific">Candidatus Ryanbacteria bacterium RIFCSPHIGHO2_01_FULL_45_22</name>
    <dbReference type="NCBI Taxonomy" id="1802114"/>
    <lineage>
        <taxon>Bacteria</taxon>
        <taxon>Candidatus Ryaniibacteriota</taxon>
    </lineage>
</organism>
<name>A0A1G2G2L9_9BACT</name>
<dbReference type="InterPro" id="IPR036291">
    <property type="entry name" value="NAD(P)-bd_dom_sf"/>
</dbReference>
<dbReference type="PRINTS" id="PR00079">
    <property type="entry name" value="G6PDHDRGNASE"/>
</dbReference>
<evidence type="ECO:0000259" key="8">
    <source>
        <dbReference type="Pfam" id="PF02781"/>
    </source>
</evidence>
<feature type="binding site" evidence="6">
    <location>
        <position position="158"/>
    </location>
    <ligand>
        <name>NADP(+)</name>
        <dbReference type="ChEBI" id="CHEBI:58349"/>
    </ligand>
</feature>
<dbReference type="Gene3D" id="3.40.50.720">
    <property type="entry name" value="NAD(P)-binding Rossmann-like Domain"/>
    <property type="match status" value="1"/>
</dbReference>
<feature type="binding site" evidence="6">
    <location>
        <position position="245"/>
    </location>
    <ligand>
        <name>substrate</name>
    </ligand>
</feature>
<dbReference type="PANTHER" id="PTHR23429:SF0">
    <property type="entry name" value="GLUCOSE-6-PHOSPHATE 1-DEHYDROGENASE"/>
    <property type="match status" value="1"/>
</dbReference>
<dbReference type="SUPFAM" id="SSF51735">
    <property type="entry name" value="NAD(P)-binding Rossmann-fold domains"/>
    <property type="match status" value="1"/>
</dbReference>
<feature type="binding site" evidence="6">
    <location>
        <position position="49"/>
    </location>
    <ligand>
        <name>NADP(+)</name>
        <dbReference type="ChEBI" id="CHEBI:58349"/>
    </ligand>
</feature>